<dbReference type="GO" id="GO:0050699">
    <property type="term" value="F:WW domain binding"/>
    <property type="evidence" value="ECO:0007669"/>
    <property type="project" value="EnsemblMetazoa"/>
</dbReference>
<dbReference type="GO" id="GO:0016199">
    <property type="term" value="P:axon midline choice point recognition"/>
    <property type="evidence" value="ECO:0007669"/>
    <property type="project" value="EnsemblMetazoa"/>
</dbReference>
<accession>B3M9W5</accession>
<gene>
    <name evidence="2" type="primary">Dana\GF10376</name>
    <name evidence="2" type="synonym">dana_GLEANR_10331</name>
    <name evidence="2" type="ORF">GF10376</name>
</gene>
<evidence type="ECO:0000313" key="2">
    <source>
        <dbReference type="EMBL" id="EDV40156.1"/>
    </source>
</evidence>
<dbReference type="OMA" id="CINMPNG"/>
<dbReference type="OrthoDB" id="7757137at2759"/>
<keyword evidence="3" id="KW-1185">Reference proteome</keyword>
<dbReference type="GO" id="GO:0090160">
    <property type="term" value="P:Golgi to lysosome transport"/>
    <property type="evidence" value="ECO:0007669"/>
    <property type="project" value="EnsemblMetazoa"/>
</dbReference>
<dbReference type="AlphaFoldDB" id="B3M9W5"/>
<dbReference type="GO" id="GO:0070983">
    <property type="term" value="P:dendrite guidance"/>
    <property type="evidence" value="ECO:0007669"/>
    <property type="project" value="EnsemblMetazoa"/>
</dbReference>
<dbReference type="GO" id="GO:0050773">
    <property type="term" value="P:regulation of dendrite development"/>
    <property type="evidence" value="ECO:0007669"/>
    <property type="project" value="EnsemblMetazoa"/>
</dbReference>
<dbReference type="STRING" id="7217.B3M9W5"/>
<dbReference type="InParanoid" id="B3M9W5"/>
<evidence type="ECO:0008006" key="4">
    <source>
        <dbReference type="Google" id="ProtNLM"/>
    </source>
</evidence>
<dbReference type="GO" id="GO:0048495">
    <property type="term" value="F:Roundabout binding"/>
    <property type="evidence" value="ECO:0007669"/>
    <property type="project" value="EnsemblMetazoa"/>
</dbReference>
<dbReference type="GO" id="GO:0140311">
    <property type="term" value="F:protein sequestering activity"/>
    <property type="evidence" value="ECO:0007669"/>
    <property type="project" value="EnsemblMetazoa"/>
</dbReference>
<proteinExistence type="predicted"/>
<dbReference type="eggNOG" id="ENOG502TFH7">
    <property type="taxonomic scope" value="Eukaryota"/>
</dbReference>
<dbReference type="GO" id="GO:0031902">
    <property type="term" value="C:late endosome membrane"/>
    <property type="evidence" value="ECO:0007669"/>
    <property type="project" value="EnsemblMetazoa"/>
</dbReference>
<dbReference type="HOGENOM" id="CLU_732109_0_0_1"/>
<dbReference type="Proteomes" id="UP000007801">
    <property type="component" value="Unassembled WGS sequence"/>
</dbReference>
<dbReference type="Pfam" id="PF15957">
    <property type="entry name" value="Comm"/>
    <property type="match status" value="1"/>
</dbReference>
<dbReference type="GeneID" id="6493246"/>
<keyword evidence="1" id="KW-0472">Membrane</keyword>
<dbReference type="GO" id="GO:0002092">
    <property type="term" value="P:positive regulation of receptor internalization"/>
    <property type="evidence" value="ECO:0007669"/>
    <property type="project" value="EnsemblMetazoa"/>
</dbReference>
<feature type="transmembrane region" description="Helical" evidence="1">
    <location>
        <begin position="138"/>
        <end position="162"/>
    </location>
</feature>
<keyword evidence="1" id="KW-0812">Transmembrane</keyword>
<dbReference type="FunCoup" id="B3M9W5">
    <property type="interactions" value="9"/>
</dbReference>
<dbReference type="GO" id="GO:0030139">
    <property type="term" value="C:endocytic vesicle"/>
    <property type="evidence" value="ECO:0007669"/>
    <property type="project" value="EnsemblMetazoa"/>
</dbReference>
<dbReference type="InterPro" id="IPR031878">
    <property type="entry name" value="Commissureless"/>
</dbReference>
<protein>
    <recommendedName>
        <fullName evidence="4">Protein commissureless</fullName>
    </recommendedName>
</protein>
<dbReference type="EMBL" id="CH902618">
    <property type="protein sequence ID" value="EDV40156.1"/>
    <property type="molecule type" value="Genomic_DNA"/>
</dbReference>
<dbReference type="GO" id="GO:0005794">
    <property type="term" value="C:Golgi apparatus"/>
    <property type="evidence" value="ECO:0007669"/>
    <property type="project" value="EnsemblMetazoa"/>
</dbReference>
<dbReference type="GO" id="GO:0007416">
    <property type="term" value="P:synapse assembly"/>
    <property type="evidence" value="ECO:0007669"/>
    <property type="project" value="EnsemblMetazoa"/>
</dbReference>
<keyword evidence="1" id="KW-1133">Transmembrane helix</keyword>
<organism evidence="2 3">
    <name type="scientific">Drosophila ananassae</name>
    <name type="common">Fruit fly</name>
    <dbReference type="NCBI Taxonomy" id="7217"/>
    <lineage>
        <taxon>Eukaryota</taxon>
        <taxon>Metazoa</taxon>
        <taxon>Ecdysozoa</taxon>
        <taxon>Arthropoda</taxon>
        <taxon>Hexapoda</taxon>
        <taxon>Insecta</taxon>
        <taxon>Pterygota</taxon>
        <taxon>Neoptera</taxon>
        <taxon>Endopterygota</taxon>
        <taxon>Diptera</taxon>
        <taxon>Brachycera</taxon>
        <taxon>Muscomorpha</taxon>
        <taxon>Ephydroidea</taxon>
        <taxon>Drosophilidae</taxon>
        <taxon>Drosophila</taxon>
        <taxon>Sophophora</taxon>
    </lineage>
</organism>
<dbReference type="KEGG" id="dan:6493246"/>
<sequence length="384" mass="42632">MISTTDYPVPLETTTPGSEELYAEYISAPASSMSPAAIAEHLQQNKITFEIPSAHDLRHIDALNSFNSLLQRIGNVPVAYDPAPPSGWSPDGSISTEQLSKSVVLDLADLRDRSEDGQETGWWGQVFGEADMHVIINYLWIGVVTSLVVLSLVFILFSCYFYRKFRTWKKCNKDIRAQIHAASDSSYSTHLVNCDASRLLLHQQQQIQQQHQRNNEAAFYQIESPPCYTIATGLPSYDEALHHQPRHFAYGMKFVYPTLAAVHHHHHHPFPRPAAAACVTNWEKDEMHQQQQIQQQRHQELNKLQKCKLSAPEEDKGPSCDLAAATPAICINMPNGRGDEVDEDVGADAEENVATRMAPPPTQSLQPAAAADDDCASLVVVVAA</sequence>
<evidence type="ECO:0000313" key="3">
    <source>
        <dbReference type="Proteomes" id="UP000007801"/>
    </source>
</evidence>
<evidence type="ECO:0000256" key="1">
    <source>
        <dbReference type="SAM" id="Phobius"/>
    </source>
</evidence>
<name>B3M9W5_DROAN</name>
<dbReference type="GO" id="GO:0005886">
    <property type="term" value="C:plasma membrane"/>
    <property type="evidence" value="ECO:0007669"/>
    <property type="project" value="EnsemblMetazoa"/>
</dbReference>
<dbReference type="GO" id="GO:0005765">
    <property type="term" value="C:lysosomal membrane"/>
    <property type="evidence" value="ECO:0007669"/>
    <property type="project" value="EnsemblMetazoa"/>
</dbReference>
<dbReference type="GO" id="GO:0031623">
    <property type="term" value="P:receptor internalization"/>
    <property type="evidence" value="ECO:0007669"/>
    <property type="project" value="EnsemblMetazoa"/>
</dbReference>
<dbReference type="PhylomeDB" id="B3M9W5"/>
<reference evidence="2 3" key="1">
    <citation type="journal article" date="2007" name="Nature">
        <title>Evolution of genes and genomes on the Drosophila phylogeny.</title>
        <authorList>
            <consortium name="Drosophila 12 Genomes Consortium"/>
            <person name="Clark A.G."/>
            <person name="Eisen M.B."/>
            <person name="Smith D.R."/>
            <person name="Bergman C.M."/>
            <person name="Oliver B."/>
            <person name="Markow T.A."/>
            <person name="Kaufman T.C."/>
            <person name="Kellis M."/>
            <person name="Gelbart W."/>
            <person name="Iyer V.N."/>
            <person name="Pollard D.A."/>
            <person name="Sackton T.B."/>
            <person name="Larracuente A.M."/>
            <person name="Singh N.D."/>
            <person name="Abad J.P."/>
            <person name="Abt D.N."/>
            <person name="Adryan B."/>
            <person name="Aguade M."/>
            <person name="Akashi H."/>
            <person name="Anderson W.W."/>
            <person name="Aquadro C.F."/>
            <person name="Ardell D.H."/>
            <person name="Arguello R."/>
            <person name="Artieri C.G."/>
            <person name="Barbash D.A."/>
            <person name="Barker D."/>
            <person name="Barsanti P."/>
            <person name="Batterham P."/>
            <person name="Batzoglou S."/>
            <person name="Begun D."/>
            <person name="Bhutkar A."/>
            <person name="Blanco E."/>
            <person name="Bosak S.A."/>
            <person name="Bradley R.K."/>
            <person name="Brand A.D."/>
            <person name="Brent M.R."/>
            <person name="Brooks A.N."/>
            <person name="Brown R.H."/>
            <person name="Butlin R.K."/>
            <person name="Caggese C."/>
            <person name="Calvi B.R."/>
            <person name="Bernardo de Carvalho A."/>
            <person name="Caspi A."/>
            <person name="Castrezana S."/>
            <person name="Celniker S.E."/>
            <person name="Chang J.L."/>
            <person name="Chapple C."/>
            <person name="Chatterji S."/>
            <person name="Chinwalla A."/>
            <person name="Civetta A."/>
            <person name="Clifton S.W."/>
            <person name="Comeron J.M."/>
            <person name="Costello J.C."/>
            <person name="Coyne J.A."/>
            <person name="Daub J."/>
            <person name="David R.G."/>
            <person name="Delcher A.L."/>
            <person name="Delehaunty K."/>
            <person name="Do C.B."/>
            <person name="Ebling H."/>
            <person name="Edwards K."/>
            <person name="Eickbush T."/>
            <person name="Evans J.D."/>
            <person name="Filipski A."/>
            <person name="Findeiss S."/>
            <person name="Freyhult E."/>
            <person name="Fulton L."/>
            <person name="Fulton R."/>
            <person name="Garcia A.C."/>
            <person name="Gardiner A."/>
            <person name="Garfield D.A."/>
            <person name="Garvin B.E."/>
            <person name="Gibson G."/>
            <person name="Gilbert D."/>
            <person name="Gnerre S."/>
            <person name="Godfrey J."/>
            <person name="Good R."/>
            <person name="Gotea V."/>
            <person name="Gravely B."/>
            <person name="Greenberg A.J."/>
            <person name="Griffiths-Jones S."/>
            <person name="Gross S."/>
            <person name="Guigo R."/>
            <person name="Gustafson E.A."/>
            <person name="Haerty W."/>
            <person name="Hahn M.W."/>
            <person name="Halligan D.L."/>
            <person name="Halpern A.L."/>
            <person name="Halter G.M."/>
            <person name="Han M.V."/>
            <person name="Heger A."/>
            <person name="Hillier L."/>
            <person name="Hinrichs A.S."/>
            <person name="Holmes I."/>
            <person name="Hoskins R.A."/>
            <person name="Hubisz M.J."/>
            <person name="Hultmark D."/>
            <person name="Huntley M.A."/>
            <person name="Jaffe D.B."/>
            <person name="Jagadeeshan S."/>
            <person name="Jeck W.R."/>
            <person name="Johnson J."/>
            <person name="Jones C.D."/>
            <person name="Jordan W.C."/>
            <person name="Karpen G.H."/>
            <person name="Kataoka E."/>
            <person name="Keightley P.D."/>
            <person name="Kheradpour P."/>
            <person name="Kirkness E.F."/>
            <person name="Koerich L.B."/>
            <person name="Kristiansen K."/>
            <person name="Kudrna D."/>
            <person name="Kulathinal R.J."/>
            <person name="Kumar S."/>
            <person name="Kwok R."/>
            <person name="Lander E."/>
            <person name="Langley C.H."/>
            <person name="Lapoint R."/>
            <person name="Lazzaro B.P."/>
            <person name="Lee S.J."/>
            <person name="Levesque L."/>
            <person name="Li R."/>
            <person name="Lin C.F."/>
            <person name="Lin M.F."/>
            <person name="Lindblad-Toh K."/>
            <person name="Llopart A."/>
            <person name="Long M."/>
            <person name="Low L."/>
            <person name="Lozovsky E."/>
            <person name="Lu J."/>
            <person name="Luo M."/>
            <person name="Machado C.A."/>
            <person name="Makalowski W."/>
            <person name="Marzo M."/>
            <person name="Matsuda M."/>
            <person name="Matzkin L."/>
            <person name="McAllister B."/>
            <person name="McBride C.S."/>
            <person name="McKernan B."/>
            <person name="McKernan K."/>
            <person name="Mendez-Lago M."/>
            <person name="Minx P."/>
            <person name="Mollenhauer M.U."/>
            <person name="Montooth K."/>
            <person name="Mount S.M."/>
            <person name="Mu X."/>
            <person name="Myers E."/>
            <person name="Negre B."/>
            <person name="Newfeld S."/>
            <person name="Nielsen R."/>
            <person name="Noor M.A."/>
            <person name="O'Grady P."/>
            <person name="Pachter L."/>
            <person name="Papaceit M."/>
            <person name="Parisi M.J."/>
            <person name="Parisi M."/>
            <person name="Parts L."/>
            <person name="Pedersen J.S."/>
            <person name="Pesole G."/>
            <person name="Phillippy A.M."/>
            <person name="Ponting C.P."/>
            <person name="Pop M."/>
            <person name="Porcelli D."/>
            <person name="Powell J.R."/>
            <person name="Prohaska S."/>
            <person name="Pruitt K."/>
            <person name="Puig M."/>
            <person name="Quesneville H."/>
            <person name="Ram K.R."/>
            <person name="Rand D."/>
            <person name="Rasmussen M.D."/>
            <person name="Reed L.K."/>
            <person name="Reenan R."/>
            <person name="Reily A."/>
            <person name="Remington K.A."/>
            <person name="Rieger T.T."/>
            <person name="Ritchie M.G."/>
            <person name="Robin C."/>
            <person name="Rogers Y.H."/>
            <person name="Rohde C."/>
            <person name="Rozas J."/>
            <person name="Rubenfield M.J."/>
            <person name="Ruiz A."/>
            <person name="Russo S."/>
            <person name="Salzberg S.L."/>
            <person name="Sanchez-Gracia A."/>
            <person name="Saranga D.J."/>
            <person name="Sato H."/>
            <person name="Schaeffer S.W."/>
            <person name="Schatz M.C."/>
            <person name="Schlenke T."/>
            <person name="Schwartz R."/>
            <person name="Segarra C."/>
            <person name="Singh R.S."/>
            <person name="Sirot L."/>
            <person name="Sirota M."/>
            <person name="Sisneros N.B."/>
            <person name="Smith C.D."/>
            <person name="Smith T.F."/>
            <person name="Spieth J."/>
            <person name="Stage D.E."/>
            <person name="Stark A."/>
            <person name="Stephan W."/>
            <person name="Strausberg R.L."/>
            <person name="Strempel S."/>
            <person name="Sturgill D."/>
            <person name="Sutton G."/>
            <person name="Sutton G.G."/>
            <person name="Tao W."/>
            <person name="Teichmann S."/>
            <person name="Tobari Y.N."/>
            <person name="Tomimura Y."/>
            <person name="Tsolas J.M."/>
            <person name="Valente V.L."/>
            <person name="Venter E."/>
            <person name="Venter J.C."/>
            <person name="Vicario S."/>
            <person name="Vieira F.G."/>
            <person name="Vilella A.J."/>
            <person name="Villasante A."/>
            <person name="Walenz B."/>
            <person name="Wang J."/>
            <person name="Wasserman M."/>
            <person name="Watts T."/>
            <person name="Wilson D."/>
            <person name="Wilson R.K."/>
            <person name="Wing R.A."/>
            <person name="Wolfner M.F."/>
            <person name="Wong A."/>
            <person name="Wong G.K."/>
            <person name="Wu C.I."/>
            <person name="Wu G."/>
            <person name="Yamamoto D."/>
            <person name="Yang H.P."/>
            <person name="Yang S.P."/>
            <person name="Yorke J.A."/>
            <person name="Yoshida K."/>
            <person name="Zdobnov E."/>
            <person name="Zhang P."/>
            <person name="Zhang Y."/>
            <person name="Zimin A.V."/>
            <person name="Baldwin J."/>
            <person name="Abdouelleil A."/>
            <person name="Abdulkadir J."/>
            <person name="Abebe A."/>
            <person name="Abera B."/>
            <person name="Abreu J."/>
            <person name="Acer S.C."/>
            <person name="Aftuck L."/>
            <person name="Alexander A."/>
            <person name="An P."/>
            <person name="Anderson E."/>
            <person name="Anderson S."/>
            <person name="Arachi H."/>
            <person name="Azer M."/>
            <person name="Bachantsang P."/>
            <person name="Barry A."/>
            <person name="Bayul T."/>
            <person name="Berlin A."/>
            <person name="Bessette D."/>
            <person name="Bloom T."/>
            <person name="Blye J."/>
            <person name="Boguslavskiy L."/>
            <person name="Bonnet C."/>
            <person name="Boukhgalter B."/>
            <person name="Bourzgui I."/>
            <person name="Brown A."/>
            <person name="Cahill P."/>
            <person name="Channer S."/>
            <person name="Cheshatsang Y."/>
            <person name="Chuda L."/>
            <person name="Citroen M."/>
            <person name="Collymore A."/>
            <person name="Cooke P."/>
            <person name="Costello M."/>
            <person name="D'Aco K."/>
            <person name="Daza R."/>
            <person name="De Haan G."/>
            <person name="DeGray S."/>
            <person name="DeMaso C."/>
            <person name="Dhargay N."/>
            <person name="Dooley K."/>
            <person name="Dooley E."/>
            <person name="Doricent M."/>
            <person name="Dorje P."/>
            <person name="Dorjee K."/>
            <person name="Dupes A."/>
            <person name="Elong R."/>
            <person name="Falk J."/>
            <person name="Farina A."/>
            <person name="Faro S."/>
            <person name="Ferguson D."/>
            <person name="Fisher S."/>
            <person name="Foley C.D."/>
            <person name="Franke A."/>
            <person name="Friedrich D."/>
            <person name="Gadbois L."/>
            <person name="Gearin G."/>
            <person name="Gearin C.R."/>
            <person name="Giannoukos G."/>
            <person name="Goode T."/>
            <person name="Graham J."/>
            <person name="Grandbois E."/>
            <person name="Grewal S."/>
            <person name="Gyaltsen K."/>
            <person name="Hafez N."/>
            <person name="Hagos B."/>
            <person name="Hall J."/>
            <person name="Henson C."/>
            <person name="Hollinger A."/>
            <person name="Honan T."/>
            <person name="Huard M.D."/>
            <person name="Hughes L."/>
            <person name="Hurhula B."/>
            <person name="Husby M.E."/>
            <person name="Kamat A."/>
            <person name="Kanga B."/>
            <person name="Kashin S."/>
            <person name="Khazanovich D."/>
            <person name="Kisner P."/>
            <person name="Lance K."/>
            <person name="Lara M."/>
            <person name="Lee W."/>
            <person name="Lennon N."/>
            <person name="Letendre F."/>
            <person name="LeVine R."/>
            <person name="Lipovsky A."/>
            <person name="Liu X."/>
            <person name="Liu J."/>
            <person name="Liu S."/>
            <person name="Lokyitsang T."/>
            <person name="Lokyitsang Y."/>
            <person name="Lubonja R."/>
            <person name="Lui A."/>
            <person name="MacDonald P."/>
            <person name="Magnisalis V."/>
            <person name="Maru K."/>
            <person name="Matthews C."/>
            <person name="McCusker W."/>
            <person name="McDonough S."/>
            <person name="Mehta T."/>
            <person name="Meldrim J."/>
            <person name="Meneus L."/>
            <person name="Mihai O."/>
            <person name="Mihalev A."/>
            <person name="Mihova T."/>
            <person name="Mittelman R."/>
            <person name="Mlenga V."/>
            <person name="Montmayeur A."/>
            <person name="Mulrain L."/>
            <person name="Navidi A."/>
            <person name="Naylor J."/>
            <person name="Negash T."/>
            <person name="Nguyen T."/>
            <person name="Nguyen N."/>
            <person name="Nicol R."/>
            <person name="Norbu C."/>
            <person name="Norbu N."/>
            <person name="Novod N."/>
            <person name="O'Neill B."/>
            <person name="Osman S."/>
            <person name="Markiewicz E."/>
            <person name="Oyono O.L."/>
            <person name="Patti C."/>
            <person name="Phunkhang P."/>
            <person name="Pierre F."/>
            <person name="Priest M."/>
            <person name="Raghuraman S."/>
            <person name="Rege F."/>
            <person name="Reyes R."/>
            <person name="Rise C."/>
            <person name="Rogov P."/>
            <person name="Ross K."/>
            <person name="Ryan E."/>
            <person name="Settipalli S."/>
            <person name="Shea T."/>
            <person name="Sherpa N."/>
            <person name="Shi L."/>
            <person name="Shih D."/>
            <person name="Sparrow T."/>
            <person name="Spaulding J."/>
            <person name="Stalker J."/>
            <person name="Stange-Thomann N."/>
            <person name="Stavropoulos S."/>
            <person name="Stone C."/>
            <person name="Strader C."/>
            <person name="Tesfaye S."/>
            <person name="Thomson T."/>
            <person name="Thoulutsang Y."/>
            <person name="Thoulutsang D."/>
            <person name="Topham K."/>
            <person name="Topping I."/>
            <person name="Tsamla T."/>
            <person name="Vassiliev H."/>
            <person name="Vo A."/>
            <person name="Wangchuk T."/>
            <person name="Wangdi T."/>
            <person name="Weiand M."/>
            <person name="Wilkinson J."/>
            <person name="Wilson A."/>
            <person name="Yadav S."/>
            <person name="Young G."/>
            <person name="Yu Q."/>
            <person name="Zembek L."/>
            <person name="Zhong D."/>
            <person name="Zimmer A."/>
            <person name="Zwirko Z."/>
            <person name="Jaffe D.B."/>
            <person name="Alvarez P."/>
            <person name="Brockman W."/>
            <person name="Butler J."/>
            <person name="Chin C."/>
            <person name="Gnerre S."/>
            <person name="Grabherr M."/>
            <person name="Kleber M."/>
            <person name="Mauceli E."/>
            <person name="MacCallum I."/>
        </authorList>
    </citation>
    <scope>NUCLEOTIDE SEQUENCE [LARGE SCALE GENOMIC DNA]</scope>
    <source>
        <strain evidence="3">Tucson 14024-0371.13</strain>
    </source>
</reference>
<dbReference type="GO" id="GO:0005829">
    <property type="term" value="C:cytosol"/>
    <property type="evidence" value="ECO:0007669"/>
    <property type="project" value="GOC"/>
</dbReference>